<reference evidence="2 3" key="1">
    <citation type="submission" date="2022-10" db="EMBL/GenBank/DDBJ databases">
        <title>Paucibacter sp. hw1 Genome sequencing.</title>
        <authorList>
            <person name="Park S."/>
        </authorList>
    </citation>
    <scope>NUCLEOTIDE SEQUENCE [LARGE SCALE GENOMIC DNA]</scope>
    <source>
        <strain evidence="3">hw1</strain>
    </source>
</reference>
<sequence length="191" mass="20169">MKPRPIKRPFSVPRTLATLGLGLALLSPAWAYAADPAADTGKSFVAGINVKEQARLQDIGLPAYPGAVAQQDDKDDKPGVTVGLSLGPFGFKLLVSKFSSGDSIDSISAFYREALSKHGPVLDCSYGSPAALAAKAERKKGAEQGCAEVSGDPGERVYKTGAGKSFLLVSLKQANAKDVHFQMVRMELRGF</sequence>
<accession>A0ABT5KEA1</accession>
<feature type="signal peptide" evidence="1">
    <location>
        <begin position="1"/>
        <end position="33"/>
    </location>
</feature>
<protein>
    <submittedName>
        <fullName evidence="2">Uncharacterized protein</fullName>
    </submittedName>
</protein>
<proteinExistence type="predicted"/>
<name>A0ABT5KEA1_9BURK</name>
<dbReference type="RefSeq" id="WP_273600437.1">
    <property type="nucleotide sequence ID" value="NZ_JAQQXT010000006.1"/>
</dbReference>
<evidence type="ECO:0000256" key="1">
    <source>
        <dbReference type="SAM" id="SignalP"/>
    </source>
</evidence>
<keyword evidence="1" id="KW-0732">Signal</keyword>
<organism evidence="2 3">
    <name type="scientific">Roseateles albus</name>
    <dbReference type="NCBI Taxonomy" id="2987525"/>
    <lineage>
        <taxon>Bacteria</taxon>
        <taxon>Pseudomonadati</taxon>
        <taxon>Pseudomonadota</taxon>
        <taxon>Betaproteobacteria</taxon>
        <taxon>Burkholderiales</taxon>
        <taxon>Sphaerotilaceae</taxon>
        <taxon>Roseateles</taxon>
    </lineage>
</organism>
<dbReference type="Proteomes" id="UP001221189">
    <property type="component" value="Unassembled WGS sequence"/>
</dbReference>
<keyword evidence="3" id="KW-1185">Reference proteome</keyword>
<evidence type="ECO:0000313" key="2">
    <source>
        <dbReference type="EMBL" id="MDC8772223.1"/>
    </source>
</evidence>
<gene>
    <name evidence="2" type="ORF">PRZ03_11630</name>
</gene>
<dbReference type="EMBL" id="JAQQXT010000006">
    <property type="protein sequence ID" value="MDC8772223.1"/>
    <property type="molecule type" value="Genomic_DNA"/>
</dbReference>
<comment type="caution">
    <text evidence="2">The sequence shown here is derived from an EMBL/GenBank/DDBJ whole genome shotgun (WGS) entry which is preliminary data.</text>
</comment>
<feature type="chain" id="PRO_5047057976" evidence="1">
    <location>
        <begin position="34"/>
        <end position="191"/>
    </location>
</feature>
<evidence type="ECO:0000313" key="3">
    <source>
        <dbReference type="Proteomes" id="UP001221189"/>
    </source>
</evidence>